<dbReference type="KEGG" id="serw:FY030_04090"/>
<reference evidence="3 4" key="1">
    <citation type="submission" date="2019-09" db="EMBL/GenBank/DDBJ databases">
        <title>Serinicoccus pratensis sp. nov., isolated from meadow soil.</title>
        <authorList>
            <person name="Zhang W."/>
        </authorList>
    </citation>
    <scope>NUCLEOTIDE SEQUENCE [LARGE SCALE GENOMIC DNA]</scope>
    <source>
        <strain evidence="3 4">W204</strain>
    </source>
</reference>
<dbReference type="Proteomes" id="UP000326546">
    <property type="component" value="Chromosome"/>
</dbReference>
<name>A0A5J6V2Q1_9MICO</name>
<evidence type="ECO:0008006" key="5">
    <source>
        <dbReference type="Google" id="ProtNLM"/>
    </source>
</evidence>
<proteinExistence type="predicted"/>
<evidence type="ECO:0000256" key="1">
    <source>
        <dbReference type="SAM" id="MobiDB-lite"/>
    </source>
</evidence>
<dbReference type="InterPro" id="IPR043777">
    <property type="entry name" value="DUF5719"/>
</dbReference>
<accession>A0A5J6V2Q1</accession>
<keyword evidence="2" id="KW-0732">Signal</keyword>
<evidence type="ECO:0000313" key="4">
    <source>
        <dbReference type="Proteomes" id="UP000326546"/>
    </source>
</evidence>
<feature type="chain" id="PRO_5023874187" description="Secreted protein" evidence="2">
    <location>
        <begin position="28"/>
        <end position="610"/>
    </location>
</feature>
<organism evidence="3 4">
    <name type="scientific">Ornithinimicrobium pratense</name>
    <dbReference type="NCBI Taxonomy" id="2593973"/>
    <lineage>
        <taxon>Bacteria</taxon>
        <taxon>Bacillati</taxon>
        <taxon>Actinomycetota</taxon>
        <taxon>Actinomycetes</taxon>
        <taxon>Micrococcales</taxon>
        <taxon>Ornithinimicrobiaceae</taxon>
        <taxon>Ornithinimicrobium</taxon>
    </lineage>
</organism>
<evidence type="ECO:0000313" key="3">
    <source>
        <dbReference type="EMBL" id="QFG68005.1"/>
    </source>
</evidence>
<gene>
    <name evidence="3" type="ORF">FY030_04090</name>
</gene>
<dbReference type="RefSeq" id="WP_158060396.1">
    <property type="nucleotide sequence ID" value="NZ_CP044427.1"/>
</dbReference>
<feature type="region of interest" description="Disordered" evidence="1">
    <location>
        <begin position="381"/>
        <end position="446"/>
    </location>
</feature>
<protein>
    <recommendedName>
        <fullName evidence="5">Secreted protein</fullName>
    </recommendedName>
</protein>
<feature type="compositionally biased region" description="Polar residues" evidence="1">
    <location>
        <begin position="416"/>
        <end position="429"/>
    </location>
</feature>
<keyword evidence="4" id="KW-1185">Reference proteome</keyword>
<dbReference type="EMBL" id="CP044427">
    <property type="protein sequence ID" value="QFG68005.1"/>
    <property type="molecule type" value="Genomic_DNA"/>
</dbReference>
<feature type="signal peptide" evidence="2">
    <location>
        <begin position="1"/>
        <end position="27"/>
    </location>
</feature>
<dbReference type="OrthoDB" id="5141713at2"/>
<dbReference type="Pfam" id="PF18986">
    <property type="entry name" value="DUF5719"/>
    <property type="match status" value="1"/>
</dbReference>
<evidence type="ECO:0000256" key="2">
    <source>
        <dbReference type="SAM" id="SignalP"/>
    </source>
</evidence>
<sequence>MVAARRAGPLRLLAALVVGGALVGAAAATDLALGPGEAGPAAPVASTSAPDRAAYLAEAVLACPGSVEDGEEVTAGQTRLRVASAPEEVFSGSFLPEGDAGGVELALIGADGIDQLDEDAGGPLEAALEDGRWGVVQAQAQRAPGLAASQVSLIPDAGARGWAMTPCLPAEDLVHLVGGGEGAGRVELVVITNPATDPVTVDIEVFGVDGAVSTVGGSGLVIPAHGRLVQRLDALAPSVQQPVVRVVAQGGPVVAHLADRHRQGTADLGREMAAPAAVPGRELVVPALPTSTEGDQTVTLRLFAPEAEAVVELRALTDRGAHVPGTAVVRVPAGGTTEITLEGLPDASALLLRADAPVTAGALLQVGPSSDEPIVVEQGDRAADPDEAADTPGPDEARGTSSPDDAPSTAGPDEAVTTSGPDEAVTTSGPDGVASTAGPGGEEADRQAEPVLRPAGESAWVAAVPLSHIPVGMALPDLTDIPRLADRRDVPGEEASGGNGQEGAREWDTDLEPALTLAVSAVDATSASVLWLDGDGDVSSVELTLANDTTQVLQAPAGAIAFWVLPTGDAGVAAALHLQGQDVVGSYLSAASVPPVPWTRQVPALVPVLP</sequence>
<dbReference type="AlphaFoldDB" id="A0A5J6V2Q1"/>